<accession>A0A9W9PSJ2</accession>
<feature type="region of interest" description="Disordered" evidence="1">
    <location>
        <begin position="1"/>
        <end position="179"/>
    </location>
</feature>
<feature type="compositionally biased region" description="Polar residues" evidence="1">
    <location>
        <begin position="368"/>
        <end position="389"/>
    </location>
</feature>
<feature type="compositionally biased region" description="Acidic residues" evidence="1">
    <location>
        <begin position="331"/>
        <end position="341"/>
    </location>
</feature>
<feature type="compositionally biased region" description="Low complexity" evidence="1">
    <location>
        <begin position="231"/>
        <end position="241"/>
    </location>
</feature>
<evidence type="ECO:0000313" key="2">
    <source>
        <dbReference type="EMBL" id="KAJ5308252.1"/>
    </source>
</evidence>
<reference evidence="2" key="1">
    <citation type="submission" date="2022-12" db="EMBL/GenBank/DDBJ databases">
        <authorList>
            <person name="Petersen C."/>
        </authorList>
    </citation>
    <scope>NUCLEOTIDE SEQUENCE</scope>
    <source>
        <strain evidence="2">IBT 21472</strain>
    </source>
</reference>
<feature type="compositionally biased region" description="Pro residues" evidence="1">
    <location>
        <begin position="1"/>
        <end position="10"/>
    </location>
</feature>
<feature type="compositionally biased region" description="Low complexity" evidence="1">
    <location>
        <begin position="58"/>
        <end position="69"/>
    </location>
</feature>
<evidence type="ECO:0000256" key="1">
    <source>
        <dbReference type="SAM" id="MobiDB-lite"/>
    </source>
</evidence>
<proteinExistence type="predicted"/>
<organism evidence="2 3">
    <name type="scientific">Penicillium atrosanguineum</name>
    <dbReference type="NCBI Taxonomy" id="1132637"/>
    <lineage>
        <taxon>Eukaryota</taxon>
        <taxon>Fungi</taxon>
        <taxon>Dikarya</taxon>
        <taxon>Ascomycota</taxon>
        <taxon>Pezizomycotina</taxon>
        <taxon>Eurotiomycetes</taxon>
        <taxon>Eurotiomycetidae</taxon>
        <taxon>Eurotiales</taxon>
        <taxon>Aspergillaceae</taxon>
        <taxon>Penicillium</taxon>
    </lineage>
</organism>
<dbReference type="EMBL" id="JAPZBO010000008">
    <property type="protein sequence ID" value="KAJ5308252.1"/>
    <property type="molecule type" value="Genomic_DNA"/>
</dbReference>
<comment type="caution">
    <text evidence="2">The sequence shown here is derived from an EMBL/GenBank/DDBJ whole genome shotgun (WGS) entry which is preliminary data.</text>
</comment>
<feature type="region of interest" description="Disordered" evidence="1">
    <location>
        <begin position="194"/>
        <end position="257"/>
    </location>
</feature>
<dbReference type="Proteomes" id="UP001147746">
    <property type="component" value="Unassembled WGS sequence"/>
</dbReference>
<feature type="region of interest" description="Disordered" evidence="1">
    <location>
        <begin position="317"/>
        <end position="442"/>
    </location>
</feature>
<dbReference type="AlphaFoldDB" id="A0A9W9PSJ2"/>
<name>A0A9W9PSJ2_9EURO</name>
<evidence type="ECO:0000313" key="3">
    <source>
        <dbReference type="Proteomes" id="UP001147746"/>
    </source>
</evidence>
<feature type="compositionally biased region" description="Polar residues" evidence="1">
    <location>
        <begin position="82"/>
        <end position="97"/>
    </location>
</feature>
<protein>
    <submittedName>
        <fullName evidence="2">Uncharacterized protein</fullName>
    </submittedName>
</protein>
<dbReference type="OrthoDB" id="5398515at2759"/>
<reference evidence="2" key="2">
    <citation type="journal article" date="2023" name="IMA Fungus">
        <title>Comparative genomic study of the Penicillium genus elucidates a diverse pangenome and 15 lateral gene transfer events.</title>
        <authorList>
            <person name="Petersen C."/>
            <person name="Sorensen T."/>
            <person name="Nielsen M.R."/>
            <person name="Sondergaard T.E."/>
            <person name="Sorensen J.L."/>
            <person name="Fitzpatrick D.A."/>
            <person name="Frisvad J.C."/>
            <person name="Nielsen K.L."/>
        </authorList>
    </citation>
    <scope>NUCLEOTIDE SEQUENCE</scope>
    <source>
        <strain evidence="2">IBT 21472</strain>
    </source>
</reference>
<gene>
    <name evidence="2" type="ORF">N7476_008908</name>
</gene>
<keyword evidence="3" id="KW-1185">Reference proteome</keyword>
<feature type="compositionally biased region" description="Low complexity" evidence="1">
    <location>
        <begin position="116"/>
        <end position="130"/>
    </location>
</feature>
<sequence length="442" mass="47353">MASTPPPPSPSALRVPAAPLHGAGYDQYSPYPTRYSTRLAKQRAVRGAETTPPPICPSSPSKARSSVSPKKYRKVQLDEETLSTPGASARSKPTATISKEGRRSNTQSAYDPFDMSASHHVPSSAPPRSRTAVSQALPTPAKTPSKKKVDNFSSASRTLFPAHTMSPKKPAPFSLGSFEAPASGKRAIQIYTDSRDRIPKASQVATPFAARLQASSDTGSGAPPSDEAESSDLSGLGPPSSAVRRRRDARRTPDDKMTMIFRGKRVIQTFDADDEESDDDLGLFAARPDLLDGNDEILNNIQTLSRDSIQPRQLFAQKKGNPPLCDIVDKGDDDAPTDDEGQAQGDSASPVATPMSPEFPQAPGATRLTRSSARGPQVEETPTANIASQTKRKRISPFDQWLRKKQKPETVAPSQTADKESDRAASPTGPPAAKKTRSTRSS</sequence>